<dbReference type="InterPro" id="IPR011629">
    <property type="entry name" value="CobW-like_C"/>
</dbReference>
<dbReference type="Pfam" id="PF02492">
    <property type="entry name" value="cobW"/>
    <property type="match status" value="2"/>
</dbReference>
<comment type="similarity">
    <text evidence="4">Belongs to the SIMIBI class G3E GTPase family. ZNG1 subfamily.</text>
</comment>
<dbReference type="Pfam" id="PF07683">
    <property type="entry name" value="CobW_C"/>
    <property type="match status" value="2"/>
</dbReference>
<feature type="compositionally biased region" description="Acidic residues" evidence="6">
    <location>
        <begin position="554"/>
        <end position="576"/>
    </location>
</feature>
<comment type="caution">
    <text evidence="8">The sequence shown here is derived from an EMBL/GenBank/DDBJ whole genome shotgun (WGS) entry which is preliminary data.</text>
</comment>
<dbReference type="STRING" id="448386.A0A2V3INC5"/>
<dbReference type="Gene3D" id="3.30.1220.10">
    <property type="entry name" value="CobW-like, C-terminal domain"/>
    <property type="match status" value="1"/>
</dbReference>
<dbReference type="EMBL" id="NBIV01000119">
    <property type="protein sequence ID" value="PXF43549.1"/>
    <property type="molecule type" value="Genomic_DNA"/>
</dbReference>
<keyword evidence="9" id="KW-1185">Reference proteome</keyword>
<organism evidence="8 9">
    <name type="scientific">Gracilariopsis chorda</name>
    <dbReference type="NCBI Taxonomy" id="448386"/>
    <lineage>
        <taxon>Eukaryota</taxon>
        <taxon>Rhodophyta</taxon>
        <taxon>Florideophyceae</taxon>
        <taxon>Rhodymeniophycidae</taxon>
        <taxon>Gracilariales</taxon>
        <taxon>Gracilariaceae</taxon>
        <taxon>Gracilariopsis</taxon>
    </lineage>
</organism>
<keyword evidence="1" id="KW-0547">Nucleotide-binding</keyword>
<evidence type="ECO:0000313" key="9">
    <source>
        <dbReference type="Proteomes" id="UP000247409"/>
    </source>
</evidence>
<evidence type="ECO:0000256" key="4">
    <source>
        <dbReference type="ARBA" id="ARBA00034320"/>
    </source>
</evidence>
<feature type="compositionally biased region" description="Polar residues" evidence="6">
    <location>
        <begin position="655"/>
        <end position="665"/>
    </location>
</feature>
<dbReference type="PANTHER" id="PTHR43603:SF1">
    <property type="entry name" value="ZINC-REGULATED GTPASE METALLOPROTEIN ACTIVATOR 1"/>
    <property type="match status" value="1"/>
</dbReference>
<sequence length="1115" mass="123629">MSCHHHQHRAFASLHHCLRPLRRGILLCQIPHRQHHTFRKTPLRSRLRILSSLNPSLLKIVAVQTSPVSGDNDGEVHEEYPIPEKSYSVGITIVSGCDSELRRGLIERIAAESNAGRLVIVTSGGIVSTEEPDRKLCKATLADEPREGSEQVHDTISAKPMLEENQSGLNGYETRPSGLFDDSEAEHKPTAGLEGWISCSSTDEMAEVIAKLATSRECDYIIAEGSTDANMEPQDFAQLFRSRGGASLRVDTLVSVVDGKTLLQDLAAESSSETEEEMQSQSSQSEETSPSHSSSSSTERIHDFADTRPMAVVSLVENANVVVLKQLPNSSGSEEIAKVEELVNVLNGAADIISVNDKQLPIDKLVNTNAYDHESVLFGATWKRVLLATRNAALGVPRSALPKSVKDASFVYRAKRPFHPTRLYEHFKAVATFAGVIRSTGRIWLATRMLAPLEWNQAGLSATLRVGKRFWAAVPEAEWPKDEAQREKIIRDWGTQYGDRETEIVFVGKGIDKPRLQGLLDGCLLQDEEMVFNNLWENFDDPFVEWVPLIEEDDEENVEKDTLPQEEEPNELISPEEELKTSDPPKKFSQESEKGTVEAAARNSNPEPSELTMLEENVRQDGASLKEKQQTVERDLADIKTLAEPKSSDPMKSSDAYSDTYNDANGGQIDDDSLTEEVMNRISALDLLEKGFDAENTSGLQPLPKDVGNYDEDGVIIASWDGDVADGILKQMPKHGLPVTIVTGFLGSGKTTLLNYILKEDHGLKIAVLVNEFGEIDIDNQLVEKGDWTSKDEVMELANGCICCSINDSFVNAVSKILERADDVDYLIVETTGLADPVPVINSLMVSEIADHVRVDGILTLVDADNFDPKSLRSEAVVSQIMTADTILLSKTDVASAQRIEQTIQYIKSVRPAARILKSQRGRVPINMILDVGVRVADSPAHLNPVNAGVEERDVTSNVEESNPLEKDSLEAGNDGQEPHYRDHDHEHSGDHNHEHNHVCGPDCDHESHEHQNQNHLEADGFVTTSFKSDRSLDPELFMNNFLQKLPNGVFRAKGLLNFHGFSGRYIFQLSGRRYQFEEDEWPEDMEPGNQLVIIGRDLDLEKLKRTLEECVVSG</sequence>
<feature type="compositionally biased region" description="Basic and acidic residues" evidence="6">
    <location>
        <begin position="977"/>
        <end position="1013"/>
    </location>
</feature>
<accession>A0A2V3INC5</accession>
<gene>
    <name evidence="8" type="ORF">BWQ96_06661</name>
</gene>
<feature type="compositionally biased region" description="Low complexity" evidence="6">
    <location>
        <begin position="279"/>
        <end position="298"/>
    </location>
</feature>
<name>A0A2V3INC5_9FLOR</name>
<proteinExistence type="inferred from homology"/>
<evidence type="ECO:0000313" key="8">
    <source>
        <dbReference type="EMBL" id="PXF43549.1"/>
    </source>
</evidence>
<dbReference type="InterPro" id="IPR051927">
    <property type="entry name" value="Zn_Chap_cDPG_Synth"/>
</dbReference>
<dbReference type="Proteomes" id="UP000247409">
    <property type="component" value="Unassembled WGS sequence"/>
</dbReference>
<feature type="domain" description="CobW C-terminal" evidence="7">
    <location>
        <begin position="407"/>
        <end position="524"/>
    </location>
</feature>
<feature type="compositionally biased region" description="Basic and acidic residues" evidence="6">
    <location>
        <begin position="577"/>
        <end position="596"/>
    </location>
</feature>
<dbReference type="PANTHER" id="PTHR43603">
    <property type="entry name" value="COBW DOMAIN-CONTAINING PROTEIN DDB_G0274527"/>
    <property type="match status" value="1"/>
</dbReference>
<feature type="region of interest" description="Disordered" evidence="6">
    <location>
        <begin position="554"/>
        <end position="671"/>
    </location>
</feature>
<dbReference type="CDD" id="cd03112">
    <property type="entry name" value="CobW-like"/>
    <property type="match status" value="1"/>
</dbReference>
<dbReference type="GO" id="GO:0000166">
    <property type="term" value="F:nucleotide binding"/>
    <property type="evidence" value="ECO:0007669"/>
    <property type="project" value="UniProtKB-KW"/>
</dbReference>
<dbReference type="AlphaFoldDB" id="A0A2V3INC5"/>
<evidence type="ECO:0000256" key="5">
    <source>
        <dbReference type="ARBA" id="ARBA00049117"/>
    </source>
</evidence>
<feature type="region of interest" description="Disordered" evidence="6">
    <location>
        <begin position="941"/>
        <end position="1013"/>
    </location>
</feature>
<dbReference type="Gene3D" id="3.40.50.300">
    <property type="entry name" value="P-loop containing nucleotide triphosphate hydrolases"/>
    <property type="match status" value="2"/>
</dbReference>
<protein>
    <submittedName>
        <fullName evidence="8">COBW domain-containing protein 1</fullName>
    </submittedName>
</protein>
<evidence type="ECO:0000256" key="6">
    <source>
        <dbReference type="SAM" id="MobiDB-lite"/>
    </source>
</evidence>
<feature type="region of interest" description="Disordered" evidence="6">
    <location>
        <begin position="267"/>
        <end position="301"/>
    </location>
</feature>
<dbReference type="OrthoDB" id="258627at2759"/>
<dbReference type="SUPFAM" id="SSF90002">
    <property type="entry name" value="Hypothetical protein YjiA, C-terminal domain"/>
    <property type="match status" value="2"/>
</dbReference>
<evidence type="ECO:0000259" key="7">
    <source>
        <dbReference type="SMART" id="SM00833"/>
    </source>
</evidence>
<dbReference type="InterPro" id="IPR003495">
    <property type="entry name" value="CobW/HypB/UreG_nucleotide-bd"/>
</dbReference>
<evidence type="ECO:0000256" key="3">
    <source>
        <dbReference type="ARBA" id="ARBA00023186"/>
    </source>
</evidence>
<feature type="compositionally biased region" description="Basic and acidic residues" evidence="6">
    <location>
        <begin position="616"/>
        <end position="649"/>
    </location>
</feature>
<dbReference type="InterPro" id="IPR036627">
    <property type="entry name" value="CobW-likC_sf"/>
</dbReference>
<dbReference type="InterPro" id="IPR027417">
    <property type="entry name" value="P-loop_NTPase"/>
</dbReference>
<reference evidence="8 9" key="1">
    <citation type="journal article" date="2018" name="Mol. Biol. Evol.">
        <title>Analysis of the draft genome of the red seaweed Gracilariopsis chorda provides insights into genome size evolution in Rhodophyta.</title>
        <authorList>
            <person name="Lee J."/>
            <person name="Yang E.C."/>
            <person name="Graf L."/>
            <person name="Yang J.H."/>
            <person name="Qiu H."/>
            <person name="Zel Zion U."/>
            <person name="Chan C.X."/>
            <person name="Stephens T.G."/>
            <person name="Weber A.P.M."/>
            <person name="Boo G.H."/>
            <person name="Boo S.M."/>
            <person name="Kim K.M."/>
            <person name="Shin Y."/>
            <person name="Jung M."/>
            <person name="Lee S.J."/>
            <person name="Yim H.S."/>
            <person name="Lee J.H."/>
            <person name="Bhattacharya D."/>
            <person name="Yoon H.S."/>
        </authorList>
    </citation>
    <scope>NUCLEOTIDE SEQUENCE [LARGE SCALE GENOMIC DNA]</scope>
    <source>
        <strain evidence="8 9">SKKU-2015</strain>
        <tissue evidence="8">Whole body</tissue>
    </source>
</reference>
<evidence type="ECO:0000256" key="1">
    <source>
        <dbReference type="ARBA" id="ARBA00022741"/>
    </source>
</evidence>
<keyword evidence="2" id="KW-0378">Hydrolase</keyword>
<dbReference type="SUPFAM" id="SSF52540">
    <property type="entry name" value="P-loop containing nucleoside triphosphate hydrolases"/>
    <property type="match status" value="1"/>
</dbReference>
<comment type="catalytic activity">
    <reaction evidence="5">
        <text>GTP + H2O = GDP + phosphate + H(+)</text>
        <dbReference type="Rhea" id="RHEA:19669"/>
        <dbReference type="ChEBI" id="CHEBI:15377"/>
        <dbReference type="ChEBI" id="CHEBI:15378"/>
        <dbReference type="ChEBI" id="CHEBI:37565"/>
        <dbReference type="ChEBI" id="CHEBI:43474"/>
        <dbReference type="ChEBI" id="CHEBI:58189"/>
    </reaction>
    <physiologicalReaction direction="left-to-right" evidence="5">
        <dbReference type="Rhea" id="RHEA:19670"/>
    </physiologicalReaction>
</comment>
<feature type="domain" description="CobW C-terminal" evidence="7">
    <location>
        <begin position="1022"/>
        <end position="1112"/>
    </location>
</feature>
<dbReference type="GO" id="GO:0016787">
    <property type="term" value="F:hydrolase activity"/>
    <property type="evidence" value="ECO:0007669"/>
    <property type="project" value="UniProtKB-KW"/>
</dbReference>
<keyword evidence="3" id="KW-0143">Chaperone</keyword>
<evidence type="ECO:0000256" key="2">
    <source>
        <dbReference type="ARBA" id="ARBA00022801"/>
    </source>
</evidence>
<dbReference type="SMART" id="SM00833">
    <property type="entry name" value="CobW_C"/>
    <property type="match status" value="2"/>
</dbReference>